<organism evidence="1 2">
    <name type="scientific">Prevotella communis</name>
    <dbReference type="NCBI Taxonomy" id="2913614"/>
    <lineage>
        <taxon>Bacteria</taxon>
        <taxon>Pseudomonadati</taxon>
        <taxon>Bacteroidota</taxon>
        <taxon>Bacteroidia</taxon>
        <taxon>Bacteroidales</taxon>
        <taxon>Prevotellaceae</taxon>
        <taxon>Prevotella</taxon>
    </lineage>
</organism>
<sequence>MLIFSSKGNLGIPQPSSIFHLPSSILHQPSDIFPDNYSDLCLTEFKGLSA</sequence>
<gene>
    <name evidence="1" type="ORF">SAMN04487900_12536</name>
</gene>
<proteinExistence type="predicted"/>
<evidence type="ECO:0000313" key="2">
    <source>
        <dbReference type="Proteomes" id="UP000199134"/>
    </source>
</evidence>
<comment type="caution">
    <text evidence="1">The sequence shown here is derived from an EMBL/GenBank/DDBJ whole genome shotgun (WGS) entry which is preliminary data.</text>
</comment>
<name>A0A1H0KFH4_9BACT</name>
<dbReference type="AlphaFoldDB" id="A0A1H0KFH4"/>
<dbReference type="EMBL" id="FNIW01000025">
    <property type="protein sequence ID" value="SDO54586.1"/>
    <property type="molecule type" value="Genomic_DNA"/>
</dbReference>
<protein>
    <submittedName>
        <fullName evidence="1">Uncharacterized protein</fullName>
    </submittedName>
</protein>
<dbReference type="Proteomes" id="UP000199134">
    <property type="component" value="Unassembled WGS sequence"/>
</dbReference>
<evidence type="ECO:0000313" key="1">
    <source>
        <dbReference type="EMBL" id="SDO54586.1"/>
    </source>
</evidence>
<accession>A0A1H0KFH4</accession>
<reference evidence="2" key="1">
    <citation type="submission" date="2016-10" db="EMBL/GenBank/DDBJ databases">
        <authorList>
            <person name="de Groot N.N."/>
        </authorList>
    </citation>
    <scope>NUCLEOTIDE SEQUENCE [LARGE SCALE GENOMIC DNA]</scope>
    <source>
        <strain evidence="2">BP1-145</strain>
    </source>
</reference>